<comment type="caution">
    <text evidence="1">The sequence shown here is derived from an EMBL/GenBank/DDBJ whole genome shotgun (WGS) entry which is preliminary data.</text>
</comment>
<organism evidence="1 2">
    <name type="scientific">Aduncisulcus paluster</name>
    <dbReference type="NCBI Taxonomy" id="2918883"/>
    <lineage>
        <taxon>Eukaryota</taxon>
        <taxon>Metamonada</taxon>
        <taxon>Carpediemonas-like organisms</taxon>
        <taxon>Aduncisulcus</taxon>
    </lineage>
</organism>
<reference evidence="1" key="1">
    <citation type="submission" date="2022-03" db="EMBL/GenBank/DDBJ databases">
        <title>Draft genome sequence of Aduncisulcus paluster, a free-living microaerophilic Fornicata.</title>
        <authorList>
            <person name="Yuyama I."/>
            <person name="Kume K."/>
            <person name="Tamura T."/>
            <person name="Inagaki Y."/>
            <person name="Hashimoto T."/>
        </authorList>
    </citation>
    <scope>NUCLEOTIDE SEQUENCE</scope>
    <source>
        <strain evidence="1">NY0171</strain>
    </source>
</reference>
<name>A0ABQ5KLR8_9EUKA</name>
<gene>
    <name evidence="1" type="ORF">ADUPG1_006603</name>
</gene>
<sequence length="1122" mass="130113">MGTPKDINVYEDIYVNMTPDCTLNVSIVKSFLFQILKAEKDLGHEILIPLYSICWKYFTSIQSYLFSKLDYGPFLLLQPSLIRILDEGTHKLLCDDLVSTILCTLCSLLEREACREELVPKVYAFIPTWVERYNKEKFCFLFGMVINGIIRGFPDGPRFKFKEKQFAKDIIRIITDSYTSKELVLSSHFLLSDVPYYISNMTGCNAECSMLIEYCANMYDILIHIETEITPEIDATIIEKYIKGRYHRCYTTIASTVMLMTCNSAFIESGEIGKEISDIFDAKMWNLVRHFGTRYAASRYYANMNKSYELAPLCNSLFCKRMHRDRLEIFGENQHTLVEYLTMERTSEEMERDKYSYLMCFSAVMCTESSWGWLSEVFLKDWEQYGNFISRILSSLLTNLDIFQDQGIVMIFWFCYNVIIHVKNLEDVLIPLFRRILGVARSVLRRFSSSSKKGGVSKGLVHGIMNCLKILSDYSRLRGDILDIILDYFDFIVQFGSNIMIFVNILSRIISNQRDQHYCRRIFPYFIRLDQIILKMISKGDGNIRIMDHLDLPNYSNVVCRLCSVDPSFGCQIFHLVESRLDKWFEMSKAEGLHIEYDYFQDVSMMLMAFSAIPQLIPFLRACFKNICECFDFFENERGDPKNLFLFISRVYSDTAVTSCISLLETINECSGSHELYSCFVENRGRIVSFFEEVESAFHATSDGIDEVTKLCTFLNGKAIKFLIRNTKMKYFPDDELREIVELFGPYFITITKVLGKSGNILCNDILTEALTFSLDFSLFEGLFVMNSNDDNMSFFEYSWKMAGCDYVLDESSLYAIIQNTMNLYYGMPDSHQPMLLKSIEKYVKDWIERYPFISSLFILINLVISKGRDPETGSFAFSLDQLVDSVCKASRFLSKSRDFSMVLQIFIGIMRSSSIDEHIVSEIYQCFLQMIKQYPKYDLNADEKFELICMIQKNRYSPSSLIRDMCSQFYSRALKYSNNSSSITVDVDSFLVQSRCYSLSDSYFHRIISSSSISLIPSFYIDIANDRICLKSPLFVSGWAGDAKQNIIIECLSGRVLDGSVQNPQKYGSQKWETVLKKKLTSKSMIQETLVCLHYLDEKLIRKKTYRFIETTSCAVEMLFK</sequence>
<dbReference type="Proteomes" id="UP001057375">
    <property type="component" value="Unassembled WGS sequence"/>
</dbReference>
<keyword evidence="2" id="KW-1185">Reference proteome</keyword>
<accession>A0ABQ5KLR8</accession>
<evidence type="ECO:0000313" key="1">
    <source>
        <dbReference type="EMBL" id="GKT32443.1"/>
    </source>
</evidence>
<protein>
    <submittedName>
        <fullName evidence="1">Uncharacterized protein</fullName>
    </submittedName>
</protein>
<evidence type="ECO:0000313" key="2">
    <source>
        <dbReference type="Proteomes" id="UP001057375"/>
    </source>
</evidence>
<dbReference type="EMBL" id="BQXS01009989">
    <property type="protein sequence ID" value="GKT32443.1"/>
    <property type="molecule type" value="Genomic_DNA"/>
</dbReference>
<proteinExistence type="predicted"/>